<comment type="similarity">
    <text evidence="4">Belongs to the succinate dehydrogenase/fumarate reductase iron-sulfur protein family.</text>
</comment>
<dbReference type="PANTHER" id="PTHR11921">
    <property type="entry name" value="SUCCINATE DEHYDROGENASE IRON-SULFUR PROTEIN"/>
    <property type="match status" value="1"/>
</dbReference>
<dbReference type="NCBIfam" id="TIGR00384">
    <property type="entry name" value="dhsB"/>
    <property type="match status" value="1"/>
</dbReference>
<protein>
    <recommendedName>
        <fullName evidence="11">2Fe-2S ferredoxin-type domain-containing protein</fullName>
    </recommendedName>
</protein>
<dbReference type="PANTHER" id="PTHR11921:SF29">
    <property type="entry name" value="SUCCINATE DEHYDROGENASE [UBIQUINONE] IRON-SULFUR SUBUNIT, MITOCHONDRIAL"/>
    <property type="match status" value="1"/>
</dbReference>
<evidence type="ECO:0000256" key="3">
    <source>
        <dbReference type="ARBA" id="ARBA00005163"/>
    </source>
</evidence>
<dbReference type="InterPro" id="IPR006058">
    <property type="entry name" value="2Fe2S_fd_BS"/>
</dbReference>
<evidence type="ECO:0000256" key="1">
    <source>
        <dbReference type="ARBA" id="ARBA00001927"/>
    </source>
</evidence>
<dbReference type="GO" id="GO:0016491">
    <property type="term" value="F:oxidoreductase activity"/>
    <property type="evidence" value="ECO:0007669"/>
    <property type="project" value="UniProtKB-KW"/>
</dbReference>
<comment type="pathway">
    <text evidence="3">Carbohydrate metabolism; tricarboxylic acid cycle.</text>
</comment>
<sequence>MKIKVSVYRYNSAYQSRPKYDSFTIPYHQGMTVLDAILFIYKHLDSTLAFRYECRQGICGTCGVMLNRKPVLSCSTQINPKIKKNIIEPLANFPVEKDLVVNLKPLLKKYLKIKPYIEKIKKKIITKDIANKSKPYRKCIECGCCIAGMEITKTSKGCLDPMSLVKIARYLTDPRDGLNRKPIAKELGVKYYSEEIGRRISKSCPRGIPIDEVIKLVK</sequence>
<organism evidence="12 13">
    <name type="scientific">Candidatus Roizmanbacteria bacterium CG22_combo_CG10-13_8_21_14_all_33_16</name>
    <dbReference type="NCBI Taxonomy" id="1974859"/>
    <lineage>
        <taxon>Bacteria</taxon>
        <taxon>Candidatus Roizmaniibacteriota</taxon>
    </lineage>
</organism>
<dbReference type="GO" id="GO:0046872">
    <property type="term" value="F:metal ion binding"/>
    <property type="evidence" value="ECO:0007669"/>
    <property type="project" value="UniProtKB-KW"/>
</dbReference>
<dbReference type="AlphaFoldDB" id="A0A2H0C460"/>
<reference evidence="12 13" key="1">
    <citation type="submission" date="2017-09" db="EMBL/GenBank/DDBJ databases">
        <title>Depth-based differentiation of microbial function through sediment-hosted aquifers and enrichment of novel symbionts in the deep terrestrial subsurface.</title>
        <authorList>
            <person name="Probst A.J."/>
            <person name="Ladd B."/>
            <person name="Jarett J.K."/>
            <person name="Geller-Mcgrath D.E."/>
            <person name="Sieber C.M."/>
            <person name="Emerson J.B."/>
            <person name="Anantharaman K."/>
            <person name="Thomas B.C."/>
            <person name="Malmstrom R."/>
            <person name="Stieglmeier M."/>
            <person name="Klingl A."/>
            <person name="Woyke T."/>
            <person name="Ryan C.M."/>
            <person name="Banfield J.F."/>
        </authorList>
    </citation>
    <scope>NUCLEOTIDE SEQUENCE [LARGE SCALE GENOMIC DNA]</scope>
    <source>
        <strain evidence="12">CG22_combo_CG10-13_8_21_14_all_33_16</strain>
    </source>
</reference>
<evidence type="ECO:0000313" key="13">
    <source>
        <dbReference type="Proteomes" id="UP000230802"/>
    </source>
</evidence>
<dbReference type="PROSITE" id="PS00197">
    <property type="entry name" value="2FE2S_FER_1"/>
    <property type="match status" value="1"/>
</dbReference>
<comment type="cofactor">
    <cofactor evidence="1">
        <name>[3Fe-4S] cluster</name>
        <dbReference type="ChEBI" id="CHEBI:21137"/>
    </cofactor>
</comment>
<keyword evidence="6" id="KW-0479">Metal-binding</keyword>
<evidence type="ECO:0000313" key="12">
    <source>
        <dbReference type="EMBL" id="PIP64130.1"/>
    </source>
</evidence>
<dbReference type="SUPFAM" id="SSF46548">
    <property type="entry name" value="alpha-helical ferredoxin"/>
    <property type="match status" value="1"/>
</dbReference>
<evidence type="ECO:0000256" key="8">
    <source>
        <dbReference type="ARBA" id="ARBA00023004"/>
    </source>
</evidence>
<comment type="cofactor">
    <cofactor evidence="2">
        <name>[4Fe-4S] cluster</name>
        <dbReference type="ChEBI" id="CHEBI:49883"/>
    </cofactor>
</comment>
<dbReference type="Pfam" id="PF13085">
    <property type="entry name" value="Fer2_3"/>
    <property type="match status" value="1"/>
</dbReference>
<dbReference type="Proteomes" id="UP000230802">
    <property type="component" value="Unassembled WGS sequence"/>
</dbReference>
<dbReference type="Gene3D" id="1.10.1060.10">
    <property type="entry name" value="Alpha-helical ferredoxin"/>
    <property type="match status" value="1"/>
</dbReference>
<feature type="domain" description="2Fe-2S ferredoxin-type" evidence="11">
    <location>
        <begin position="3"/>
        <end position="93"/>
    </location>
</feature>
<dbReference type="PROSITE" id="PS51085">
    <property type="entry name" value="2FE2S_FER_2"/>
    <property type="match status" value="1"/>
</dbReference>
<dbReference type="GO" id="GO:0051539">
    <property type="term" value="F:4 iron, 4 sulfur cluster binding"/>
    <property type="evidence" value="ECO:0007669"/>
    <property type="project" value="UniProtKB-KW"/>
</dbReference>
<gene>
    <name evidence="12" type="ORF">COW96_04225</name>
</gene>
<accession>A0A2H0C460</accession>
<dbReference type="InterPro" id="IPR001041">
    <property type="entry name" value="2Fe-2S_ferredoxin-type"/>
</dbReference>
<keyword evidence="8" id="KW-0408">Iron</keyword>
<dbReference type="InterPro" id="IPR036010">
    <property type="entry name" value="2Fe-2S_ferredoxin-like_sf"/>
</dbReference>
<dbReference type="InterPro" id="IPR009051">
    <property type="entry name" value="Helical_ferredxn"/>
</dbReference>
<dbReference type="InterPro" id="IPR025192">
    <property type="entry name" value="Succ_DH/fum_Rdtase_N"/>
</dbReference>
<keyword evidence="7" id="KW-0560">Oxidoreductase</keyword>
<dbReference type="Gene3D" id="3.10.20.30">
    <property type="match status" value="1"/>
</dbReference>
<evidence type="ECO:0000256" key="6">
    <source>
        <dbReference type="ARBA" id="ARBA00022723"/>
    </source>
</evidence>
<evidence type="ECO:0000256" key="5">
    <source>
        <dbReference type="ARBA" id="ARBA00022485"/>
    </source>
</evidence>
<dbReference type="InterPro" id="IPR012675">
    <property type="entry name" value="Beta-grasp_dom_sf"/>
</dbReference>
<dbReference type="SUPFAM" id="SSF54292">
    <property type="entry name" value="2Fe-2S ferredoxin-like"/>
    <property type="match status" value="1"/>
</dbReference>
<comment type="cofactor">
    <cofactor evidence="10">
        <name>[2Fe-2S] cluster</name>
        <dbReference type="ChEBI" id="CHEBI:190135"/>
    </cofactor>
</comment>
<evidence type="ECO:0000256" key="9">
    <source>
        <dbReference type="ARBA" id="ARBA00023014"/>
    </source>
</evidence>
<proteinExistence type="inferred from homology"/>
<name>A0A2H0C460_9BACT</name>
<dbReference type="EMBL" id="PCTD01000187">
    <property type="protein sequence ID" value="PIP64130.1"/>
    <property type="molecule type" value="Genomic_DNA"/>
</dbReference>
<dbReference type="InterPro" id="IPR004489">
    <property type="entry name" value="Succ_DH/fum_Rdtase_Fe-S"/>
</dbReference>
<keyword evidence="5" id="KW-0004">4Fe-4S</keyword>
<evidence type="ECO:0000256" key="4">
    <source>
        <dbReference type="ARBA" id="ARBA00009433"/>
    </source>
</evidence>
<evidence type="ECO:0000256" key="2">
    <source>
        <dbReference type="ARBA" id="ARBA00001966"/>
    </source>
</evidence>
<dbReference type="CDD" id="cd00207">
    <property type="entry name" value="fer2"/>
    <property type="match status" value="1"/>
</dbReference>
<dbReference type="GO" id="GO:0006099">
    <property type="term" value="P:tricarboxylic acid cycle"/>
    <property type="evidence" value="ECO:0007669"/>
    <property type="project" value="InterPro"/>
</dbReference>
<dbReference type="GO" id="GO:0051537">
    <property type="term" value="F:2 iron, 2 sulfur cluster binding"/>
    <property type="evidence" value="ECO:0007669"/>
    <property type="project" value="InterPro"/>
</dbReference>
<dbReference type="InterPro" id="IPR050573">
    <property type="entry name" value="SDH/FRD_Iron-Sulfur"/>
</dbReference>
<evidence type="ECO:0000256" key="7">
    <source>
        <dbReference type="ARBA" id="ARBA00023002"/>
    </source>
</evidence>
<dbReference type="GO" id="GO:0022904">
    <property type="term" value="P:respiratory electron transport chain"/>
    <property type="evidence" value="ECO:0007669"/>
    <property type="project" value="TreeGrafter"/>
</dbReference>
<evidence type="ECO:0000259" key="11">
    <source>
        <dbReference type="PROSITE" id="PS51085"/>
    </source>
</evidence>
<keyword evidence="9" id="KW-0411">Iron-sulfur</keyword>
<dbReference type="GO" id="GO:0009055">
    <property type="term" value="F:electron transfer activity"/>
    <property type="evidence" value="ECO:0007669"/>
    <property type="project" value="InterPro"/>
</dbReference>
<comment type="caution">
    <text evidence="12">The sequence shown here is derived from an EMBL/GenBank/DDBJ whole genome shotgun (WGS) entry which is preliminary data.</text>
</comment>
<evidence type="ECO:0000256" key="10">
    <source>
        <dbReference type="ARBA" id="ARBA00034078"/>
    </source>
</evidence>